<proteinExistence type="predicted"/>
<keyword evidence="1" id="KW-0812">Transmembrane</keyword>
<evidence type="ECO:0000313" key="2">
    <source>
        <dbReference type="EMBL" id="KIE58925.1"/>
    </source>
</evidence>
<comment type="caution">
    <text evidence="2">The sequence shown here is derived from an EMBL/GenBank/DDBJ whole genome shotgun (WGS) entry which is preliminary data.</text>
</comment>
<sequence>MHHAYNLTLIDLPILNLCALPASMWLCFWIFIKKEFLETSFPRNYFSFEQKNSHFYPKKTEL</sequence>
<evidence type="ECO:0000313" key="3">
    <source>
        <dbReference type="Proteomes" id="UP000031594"/>
    </source>
</evidence>
<accession>A0ABR4ZY23</accession>
<dbReference type="EMBL" id="JQNX01000002">
    <property type="protein sequence ID" value="KIE58925.1"/>
    <property type="molecule type" value="Genomic_DNA"/>
</dbReference>
<dbReference type="Proteomes" id="UP000031594">
    <property type="component" value="Unassembled WGS sequence"/>
</dbReference>
<feature type="transmembrane region" description="Helical" evidence="1">
    <location>
        <begin position="12"/>
        <end position="32"/>
    </location>
</feature>
<name>A0ABR4ZY23_9BACT</name>
<gene>
    <name evidence="2" type="ORF">A946_02360</name>
</gene>
<organism evidence="2 3">
    <name type="scientific">Methylacidiphilum kamchatkense Kam1</name>
    <dbReference type="NCBI Taxonomy" id="1202785"/>
    <lineage>
        <taxon>Bacteria</taxon>
        <taxon>Pseudomonadati</taxon>
        <taxon>Verrucomicrobiota</taxon>
        <taxon>Methylacidiphilae</taxon>
        <taxon>Methylacidiphilales</taxon>
        <taxon>Methylacidiphilaceae</taxon>
        <taxon>Methylacidiphilum (ex Ratnadevi et al. 2023)</taxon>
    </lineage>
</organism>
<protein>
    <submittedName>
        <fullName evidence="2">Uncharacterized protein</fullName>
    </submittedName>
</protein>
<keyword evidence="1" id="KW-1133">Transmembrane helix</keyword>
<evidence type="ECO:0000256" key="1">
    <source>
        <dbReference type="SAM" id="Phobius"/>
    </source>
</evidence>
<reference evidence="2 3" key="1">
    <citation type="submission" date="2014-08" db="EMBL/GenBank/DDBJ databases">
        <title>Methylacidiphilum kamchatkense strain Kam1 draft genome sequence.</title>
        <authorList>
            <person name="Birkeland N.-K."/>
            <person name="Erikstad H.A."/>
        </authorList>
    </citation>
    <scope>NUCLEOTIDE SEQUENCE [LARGE SCALE GENOMIC DNA]</scope>
    <source>
        <strain evidence="2 3">Kam1</strain>
    </source>
</reference>
<keyword evidence="3" id="KW-1185">Reference proteome</keyword>
<keyword evidence="1" id="KW-0472">Membrane</keyword>